<evidence type="ECO:0000256" key="2">
    <source>
        <dbReference type="ARBA" id="ARBA00009597"/>
    </source>
</evidence>
<evidence type="ECO:0000256" key="6">
    <source>
        <dbReference type="ARBA" id="ARBA00022946"/>
    </source>
</evidence>
<comment type="subcellular location">
    <subcellularLocation>
        <location evidence="1 10">Mitochondrion inner membrane</location>
    </subcellularLocation>
</comment>
<reference evidence="13" key="1">
    <citation type="submission" date="2019-08" db="EMBL/GenBank/DDBJ databases">
        <title>The improved chromosome-level genome for the pearl oyster Pinctada fucata martensii using PacBio sequencing and Hi-C.</title>
        <authorList>
            <person name="Zheng Z."/>
        </authorList>
    </citation>
    <scope>NUCLEOTIDE SEQUENCE</scope>
    <source>
        <strain evidence="13">ZZ-2019</strain>
        <tissue evidence="13">Adductor muscle</tissue>
    </source>
</reference>
<dbReference type="InterPro" id="IPR039544">
    <property type="entry name" value="Tim44-like"/>
</dbReference>
<dbReference type="AlphaFoldDB" id="A0AA88Y3H3"/>
<feature type="coiled-coil region" evidence="11">
    <location>
        <begin position="94"/>
        <end position="162"/>
    </location>
</feature>
<dbReference type="SMART" id="SM00978">
    <property type="entry name" value="Tim44"/>
    <property type="match status" value="1"/>
</dbReference>
<evidence type="ECO:0000256" key="9">
    <source>
        <dbReference type="ARBA" id="ARBA00023136"/>
    </source>
</evidence>
<evidence type="ECO:0000256" key="4">
    <source>
        <dbReference type="ARBA" id="ARBA00022792"/>
    </source>
</evidence>
<comment type="caution">
    <text evidence="13">The sequence shown here is derived from an EMBL/GenBank/DDBJ whole genome shotgun (WGS) entry which is preliminary data.</text>
</comment>
<accession>A0AA88Y3H3</accession>
<dbReference type="SUPFAM" id="SSF54427">
    <property type="entry name" value="NTF2-like"/>
    <property type="match status" value="1"/>
</dbReference>
<dbReference type="GO" id="GO:0051087">
    <property type="term" value="F:protein-folding chaperone binding"/>
    <property type="evidence" value="ECO:0007669"/>
    <property type="project" value="InterPro"/>
</dbReference>
<evidence type="ECO:0000256" key="1">
    <source>
        <dbReference type="ARBA" id="ARBA00004273"/>
    </source>
</evidence>
<keyword evidence="14" id="KW-1185">Reference proteome</keyword>
<keyword evidence="3 10" id="KW-0813">Transport</keyword>
<evidence type="ECO:0000256" key="5">
    <source>
        <dbReference type="ARBA" id="ARBA00022927"/>
    </source>
</evidence>
<evidence type="ECO:0000256" key="8">
    <source>
        <dbReference type="ARBA" id="ARBA00023128"/>
    </source>
</evidence>
<sequence>MYSFVLVLNQTNINIKWQPSLNFLVRKGSNTDVPVRVDEWLVACQRCRHQRRYTHVLASQINCHQNQQLDFRIQQTQCMSGGQRNFLKQLVSNLKEGLSQSKEMEESLKKFREEKDKLEQSDALKKARQKFENIEKERLHRSEALKKTYEDVKDKVSQTADELSKSEIAKKGKEFTEEIGKTAGKAGETIYKSGQQIGQTQAFKAVSQGVKVVKDEVEEATTRSRSYKAPEELHKRSDYALLMKDTKPIEENLDATGVVIHKDSKWYQSWQNFKDNNQYINKLFDLKMRYDESENIMVRFTRTFTDKIGRVFGNVFSKTEMSEVLTEISKVDPTFNIEEFLAYVERIMIPNVLESIMRAELDILKDWCHEGPYNALSVPLKEAVKQRYTPNSRVLDVSHVDIVGGKMMEQGPVLLLTFNAQQIEAWKDFSGKVVVGDAEKVQRITYVWALCRDQEDLDPKAAWKLMDISASAQEQWL</sequence>
<evidence type="ECO:0000256" key="7">
    <source>
        <dbReference type="ARBA" id="ARBA00023010"/>
    </source>
</evidence>
<evidence type="ECO:0000256" key="3">
    <source>
        <dbReference type="ARBA" id="ARBA00022448"/>
    </source>
</evidence>
<keyword evidence="6" id="KW-0809">Transit peptide</keyword>
<dbReference type="InterPro" id="IPR007379">
    <property type="entry name" value="Tim44-like_dom"/>
</dbReference>
<evidence type="ECO:0000313" key="13">
    <source>
        <dbReference type="EMBL" id="KAK3097101.1"/>
    </source>
</evidence>
<protein>
    <recommendedName>
        <fullName evidence="10">Mitochondrial import inner membrane translocase subunit TIM44</fullName>
    </recommendedName>
</protein>
<dbReference type="Proteomes" id="UP001186944">
    <property type="component" value="Unassembled WGS sequence"/>
</dbReference>
<evidence type="ECO:0000259" key="12">
    <source>
        <dbReference type="SMART" id="SM00978"/>
    </source>
</evidence>
<evidence type="ECO:0000256" key="10">
    <source>
        <dbReference type="PIRNR" id="PIRNR037871"/>
    </source>
</evidence>
<evidence type="ECO:0000256" key="11">
    <source>
        <dbReference type="SAM" id="Coils"/>
    </source>
</evidence>
<keyword evidence="9 10" id="KW-0472">Membrane</keyword>
<organism evidence="13 14">
    <name type="scientific">Pinctada imbricata</name>
    <name type="common">Atlantic pearl-oyster</name>
    <name type="synonym">Pinctada martensii</name>
    <dbReference type="NCBI Taxonomy" id="66713"/>
    <lineage>
        <taxon>Eukaryota</taxon>
        <taxon>Metazoa</taxon>
        <taxon>Spiralia</taxon>
        <taxon>Lophotrochozoa</taxon>
        <taxon>Mollusca</taxon>
        <taxon>Bivalvia</taxon>
        <taxon>Autobranchia</taxon>
        <taxon>Pteriomorphia</taxon>
        <taxon>Pterioida</taxon>
        <taxon>Pterioidea</taxon>
        <taxon>Pteriidae</taxon>
        <taxon>Pinctada</taxon>
    </lineage>
</organism>
<dbReference type="InterPro" id="IPR017303">
    <property type="entry name" value="Tim44"/>
</dbReference>
<comment type="function">
    <text evidence="10">Essential component of the PAM complex, a complex required for the translocation of transit peptide-containing proteins from the inner membrane into the mitochondrial matrix in an ATP-dependent manner.</text>
</comment>
<evidence type="ECO:0000313" key="14">
    <source>
        <dbReference type="Proteomes" id="UP001186944"/>
    </source>
</evidence>
<keyword evidence="11" id="KW-0175">Coiled coil</keyword>
<dbReference type="GO" id="GO:0005743">
    <property type="term" value="C:mitochondrial inner membrane"/>
    <property type="evidence" value="ECO:0007669"/>
    <property type="project" value="UniProtKB-SubCell"/>
</dbReference>
<name>A0AA88Y3H3_PINIB</name>
<keyword evidence="7 10" id="KW-0811">Translocation</keyword>
<keyword evidence="4 10" id="KW-0999">Mitochondrion inner membrane</keyword>
<comment type="similarity">
    <text evidence="2 10">Belongs to the Tim44 family.</text>
</comment>
<keyword evidence="5 10" id="KW-0653">Protein transport</keyword>
<dbReference type="PANTHER" id="PTHR10721:SF1">
    <property type="entry name" value="MITOCHONDRIAL IMPORT INNER MEMBRANE TRANSLOCASE SUBUNIT TIM44"/>
    <property type="match status" value="1"/>
</dbReference>
<proteinExistence type="inferred from homology"/>
<dbReference type="PIRSF" id="PIRSF037871">
    <property type="entry name" value="TIM44"/>
    <property type="match status" value="1"/>
</dbReference>
<dbReference type="PANTHER" id="PTHR10721">
    <property type="entry name" value="MITOCHONDRIAL IMPORT INNER MEMBRANE TRANSLOCASE SUBUNIT TIM44"/>
    <property type="match status" value="1"/>
</dbReference>
<gene>
    <name evidence="13" type="ORF">FSP39_006348</name>
</gene>
<keyword evidence="8 10" id="KW-0496">Mitochondrion</keyword>
<dbReference type="GO" id="GO:0030150">
    <property type="term" value="P:protein import into mitochondrial matrix"/>
    <property type="evidence" value="ECO:0007669"/>
    <property type="project" value="InterPro"/>
</dbReference>
<feature type="domain" description="Tim44-like" evidence="12">
    <location>
        <begin position="321"/>
        <end position="470"/>
    </location>
</feature>
<dbReference type="Gene3D" id="3.10.450.240">
    <property type="match status" value="1"/>
</dbReference>
<dbReference type="Pfam" id="PF04280">
    <property type="entry name" value="Tim44"/>
    <property type="match status" value="1"/>
</dbReference>
<dbReference type="EMBL" id="VSWD01000007">
    <property type="protein sequence ID" value="KAK3097101.1"/>
    <property type="molecule type" value="Genomic_DNA"/>
</dbReference>
<dbReference type="InterPro" id="IPR032710">
    <property type="entry name" value="NTF2-like_dom_sf"/>
</dbReference>